<dbReference type="AlphaFoldDB" id="A0AA96V6I6"/>
<gene>
    <name evidence="2" type="ORF">MsAm2_05310</name>
</gene>
<dbReference type="InterPro" id="IPR053164">
    <property type="entry name" value="IS1016-like_transposase"/>
</dbReference>
<dbReference type="NCBIfam" id="NF033547">
    <property type="entry name" value="transpos_IS1595"/>
    <property type="match status" value="1"/>
</dbReference>
<dbReference type="InterPro" id="IPR024445">
    <property type="entry name" value="Tnp_ISXO2-like"/>
</dbReference>
<evidence type="ECO:0000313" key="2">
    <source>
        <dbReference type="EMBL" id="WNY26755.1"/>
    </source>
</evidence>
<dbReference type="SMART" id="SM01126">
    <property type="entry name" value="DDE_Tnp_IS1595"/>
    <property type="match status" value="1"/>
</dbReference>
<dbReference type="Proteomes" id="UP001304970">
    <property type="component" value="Chromosome"/>
</dbReference>
<evidence type="ECO:0000313" key="3">
    <source>
        <dbReference type="Proteomes" id="UP001304970"/>
    </source>
</evidence>
<dbReference type="Pfam" id="PF12762">
    <property type="entry name" value="DDE_Tnp_IS1595"/>
    <property type="match status" value="1"/>
</dbReference>
<accession>A0AA96V6I6</accession>
<feature type="domain" description="ISXO2-like transposase" evidence="1">
    <location>
        <begin position="67"/>
        <end position="212"/>
    </location>
</feature>
<protein>
    <submittedName>
        <fullName evidence="2">IS1595 family transposase ISDbac1</fullName>
    </submittedName>
</protein>
<dbReference type="PANTHER" id="PTHR47163:SF2">
    <property type="entry name" value="SI:DKEY-17M8.2"/>
    <property type="match status" value="1"/>
</dbReference>
<organism evidence="2 3">
    <name type="scientific">Methanolapillus ohkumae</name>
    <dbReference type="NCBI Taxonomy" id="3028298"/>
    <lineage>
        <taxon>Archaea</taxon>
        <taxon>Methanobacteriati</taxon>
        <taxon>Methanobacteriota</taxon>
        <taxon>Stenosarchaea group</taxon>
        <taxon>Methanomicrobia</taxon>
        <taxon>Methanosarcinales</taxon>
        <taxon>Methanosarcinaceae</taxon>
        <taxon>Methanolapillus</taxon>
    </lineage>
</organism>
<evidence type="ECO:0000259" key="1">
    <source>
        <dbReference type="SMART" id="SM01126"/>
    </source>
</evidence>
<keyword evidence="3" id="KW-1185">Reference proteome</keyword>
<reference evidence="2 3" key="1">
    <citation type="submission" date="2023-07" db="EMBL/GenBank/DDBJ databases">
        <title>Closed genome sequence of Methanosarcinaceae archaeon Am2.</title>
        <authorList>
            <person name="Poehlein A."/>
            <person name="Protasov E."/>
            <person name="Platt K."/>
            <person name="Reeh H."/>
            <person name="Daniel R."/>
            <person name="Brune A."/>
        </authorList>
    </citation>
    <scope>NUCLEOTIDE SEQUENCE [LARGE SCALE GENOMIC DNA]</scope>
    <source>
        <strain evidence="2 3">Am2</strain>
    </source>
</reference>
<name>A0AA96V6I6_9EURY</name>
<sequence length="234" mass="27298">MIMQVKNKYVYRSKISEAKFRQIVRLFALDLDATQISQIVGLSRVTINRYLMAIRERIAKFCESESPFQGDIEVEYEVDESYFGPKRVKGKRGRGAGNKTIVFGLIKRNGKVYTEIVPDCSKSTLQSIIRGKVDTNSVIYSDKWHGYDGLVDLGYGKHYRVDHGKDEFVNGKSHINGIEGFWGFSKIRMSKHRGINKKYFYLYLKECEFRYNFRDENLYLLILKIVRINPLFLS</sequence>
<dbReference type="EMBL" id="CP131061">
    <property type="protein sequence ID" value="WNY26755.1"/>
    <property type="molecule type" value="Genomic_DNA"/>
</dbReference>
<proteinExistence type="predicted"/>
<dbReference type="PANTHER" id="PTHR47163">
    <property type="entry name" value="DDE_TNP_IS1595 DOMAIN-CONTAINING PROTEIN"/>
    <property type="match status" value="1"/>
</dbReference>